<dbReference type="HAMAP" id="MF_00063">
    <property type="entry name" value="CysH"/>
    <property type="match status" value="1"/>
</dbReference>
<dbReference type="GO" id="GO:0005737">
    <property type="term" value="C:cytoplasm"/>
    <property type="evidence" value="ECO:0007669"/>
    <property type="project" value="UniProtKB-SubCell"/>
</dbReference>
<reference evidence="17 18" key="1">
    <citation type="submission" date="2014-11" db="EMBL/GenBank/DDBJ databases">
        <title>Pan-genome of Gallibacterium spp.</title>
        <authorList>
            <person name="Kudirkiene E."/>
            <person name="Bojesen A.M."/>
        </authorList>
    </citation>
    <scope>NUCLEOTIDE SEQUENCE [LARGE SCALE GENOMIC DNA]</scope>
    <source>
        <strain evidence="17 18">F150</strain>
    </source>
</reference>
<dbReference type="EC" id="1.8.4.10" evidence="9 14"/>
<evidence type="ECO:0000256" key="1">
    <source>
        <dbReference type="ARBA" id="ARBA00009732"/>
    </source>
</evidence>
<feature type="binding site" evidence="14">
    <location>
        <position position="215"/>
    </location>
    <ligand>
        <name>[4Fe-4S] cluster</name>
        <dbReference type="ChEBI" id="CHEBI:49883"/>
    </ligand>
</feature>
<dbReference type="RefSeq" id="WP_066105202.1">
    <property type="nucleotide sequence ID" value="NZ_JTJL01000006.1"/>
</dbReference>
<dbReference type="InterPro" id="IPR014729">
    <property type="entry name" value="Rossmann-like_a/b/a_fold"/>
</dbReference>
<dbReference type="GO" id="GO:0046872">
    <property type="term" value="F:metal ion binding"/>
    <property type="evidence" value="ECO:0007669"/>
    <property type="project" value="UniProtKB-KW"/>
</dbReference>
<evidence type="ECO:0000256" key="15">
    <source>
        <dbReference type="SAM" id="Coils"/>
    </source>
</evidence>
<dbReference type="NCBIfam" id="TIGR02055">
    <property type="entry name" value="APS_reductase"/>
    <property type="match status" value="1"/>
</dbReference>
<keyword evidence="2 14" id="KW-0963">Cytoplasm</keyword>
<dbReference type="NCBIfam" id="NF002537">
    <property type="entry name" value="PRK02090.1"/>
    <property type="match status" value="1"/>
</dbReference>
<dbReference type="Pfam" id="PF01507">
    <property type="entry name" value="PAPS_reduct"/>
    <property type="match status" value="1"/>
</dbReference>
<feature type="active site" description="Nucleophile; cysteine thiosulfonate intermediate" evidence="14">
    <location>
        <position position="240"/>
    </location>
</feature>
<dbReference type="AlphaFoldDB" id="A0A1A7P1K4"/>
<evidence type="ECO:0000256" key="2">
    <source>
        <dbReference type="ARBA" id="ARBA00022490"/>
    </source>
</evidence>
<organism evidence="17 18">
    <name type="scientific">Gallibacterium salpingitidis</name>
    <dbReference type="NCBI Taxonomy" id="505341"/>
    <lineage>
        <taxon>Bacteria</taxon>
        <taxon>Pseudomonadati</taxon>
        <taxon>Pseudomonadota</taxon>
        <taxon>Gammaproteobacteria</taxon>
        <taxon>Pasteurellales</taxon>
        <taxon>Pasteurellaceae</taxon>
        <taxon>Gallibacterium</taxon>
    </lineage>
</organism>
<dbReference type="Proteomes" id="UP000092649">
    <property type="component" value="Unassembled WGS sequence"/>
</dbReference>
<evidence type="ECO:0000256" key="8">
    <source>
        <dbReference type="ARBA" id="ARBA00024327"/>
    </source>
</evidence>
<dbReference type="PIRSF" id="PIRSF000857">
    <property type="entry name" value="PAPS_reductase"/>
    <property type="match status" value="1"/>
</dbReference>
<evidence type="ECO:0000313" key="18">
    <source>
        <dbReference type="Proteomes" id="UP000092649"/>
    </source>
</evidence>
<keyword evidence="5 14" id="KW-0408">Iron</keyword>
<dbReference type="GO" id="GO:0004604">
    <property type="term" value="F:phosphoadenylyl-sulfate reductase (thioredoxin) activity"/>
    <property type="evidence" value="ECO:0007669"/>
    <property type="project" value="UniProtKB-UniRule"/>
</dbReference>
<keyword evidence="4 14" id="KW-0560">Oxidoreductase</keyword>
<comment type="function">
    <text evidence="7 14">Catalyzes the formation of sulfite from adenosine 5'-phosphosulfate (APS) using thioredoxin as an electron donor.</text>
</comment>
<comment type="catalytic activity">
    <reaction evidence="13 14">
        <text>[thioredoxin]-disulfide + sulfite + AMP + 2 H(+) = adenosine 5'-phosphosulfate + [thioredoxin]-dithiol</text>
        <dbReference type="Rhea" id="RHEA:21976"/>
        <dbReference type="Rhea" id="RHEA-COMP:10698"/>
        <dbReference type="Rhea" id="RHEA-COMP:10700"/>
        <dbReference type="ChEBI" id="CHEBI:15378"/>
        <dbReference type="ChEBI" id="CHEBI:17359"/>
        <dbReference type="ChEBI" id="CHEBI:29950"/>
        <dbReference type="ChEBI" id="CHEBI:50058"/>
        <dbReference type="ChEBI" id="CHEBI:58243"/>
        <dbReference type="ChEBI" id="CHEBI:456215"/>
        <dbReference type="EC" id="1.8.4.10"/>
    </reaction>
</comment>
<feature type="binding site" evidence="14">
    <location>
        <position position="129"/>
    </location>
    <ligand>
        <name>[4Fe-4S] cluster</name>
        <dbReference type="ChEBI" id="CHEBI:49883"/>
    </ligand>
</feature>
<comment type="pathway">
    <text evidence="8 14">Sulfur metabolism; hydrogen sulfide biosynthesis; sulfite from sulfate.</text>
</comment>
<sequence>MNLYRPALWQIPQLTQQNQPELQHKIAVLEQRLRQINDEHQQVKFAHSLAVEDTVILDVISKLNANITVFTLDTGRLNPETQAFLQTLAQVYPTISIERYQPDQQKVTDYVETFEQNAFYDSVAARKQCCHIRKVEPLNLALQNADAWLTGQRQSQSVTRQSLAFKEWDNTRQIAKYNPIFDWSEEDVWAYILQFNLPFNALYQQGYPSIGCEPCTRPVKQGENIRAGRWWWESQDSKECGLHKS</sequence>
<name>A0A1A7P1K4_9PAST</name>
<keyword evidence="6 14" id="KW-0411">Iron-sulfur</keyword>
<dbReference type="GO" id="GO:0043866">
    <property type="term" value="F:adenylyl-sulfate reductase (thioredoxin) activity"/>
    <property type="evidence" value="ECO:0007669"/>
    <property type="project" value="UniProtKB-EC"/>
</dbReference>
<dbReference type="PANTHER" id="PTHR46482:SF9">
    <property type="entry name" value="5'-ADENYLYLSULFATE REDUCTASE 1, CHLOROPLASTIC"/>
    <property type="match status" value="1"/>
</dbReference>
<dbReference type="GO" id="GO:0051539">
    <property type="term" value="F:4 iron, 4 sulfur cluster binding"/>
    <property type="evidence" value="ECO:0007669"/>
    <property type="project" value="UniProtKB-UniRule"/>
</dbReference>
<evidence type="ECO:0000256" key="5">
    <source>
        <dbReference type="ARBA" id="ARBA00023004"/>
    </source>
</evidence>
<gene>
    <name evidence="14" type="primary">cysH</name>
    <name evidence="17" type="ORF">QS62_02110</name>
</gene>
<evidence type="ECO:0000256" key="9">
    <source>
        <dbReference type="ARBA" id="ARBA00024386"/>
    </source>
</evidence>
<dbReference type="InterPro" id="IPR004511">
    <property type="entry name" value="PAPS/APS_Rdtase"/>
</dbReference>
<evidence type="ECO:0000256" key="13">
    <source>
        <dbReference type="ARBA" id="ARBA00048441"/>
    </source>
</evidence>
<dbReference type="CDD" id="cd23945">
    <property type="entry name" value="PAPS_reductase"/>
    <property type="match status" value="1"/>
</dbReference>
<evidence type="ECO:0000256" key="12">
    <source>
        <dbReference type="ARBA" id="ARBA00032041"/>
    </source>
</evidence>
<dbReference type="EMBL" id="JTJL01000006">
    <property type="protein sequence ID" value="OBW95863.1"/>
    <property type="molecule type" value="Genomic_DNA"/>
</dbReference>
<evidence type="ECO:0000259" key="16">
    <source>
        <dbReference type="Pfam" id="PF01507"/>
    </source>
</evidence>
<evidence type="ECO:0000256" key="6">
    <source>
        <dbReference type="ARBA" id="ARBA00023014"/>
    </source>
</evidence>
<dbReference type="GO" id="GO:0019379">
    <property type="term" value="P:sulfate assimilation, phosphoadenylyl sulfate reduction by phosphoadenylyl-sulfate reductase (thioredoxin)"/>
    <property type="evidence" value="ECO:0007669"/>
    <property type="project" value="UniProtKB-UniRule"/>
</dbReference>
<accession>A0A1A7P1K4</accession>
<evidence type="ECO:0000313" key="17">
    <source>
        <dbReference type="EMBL" id="OBW95863.1"/>
    </source>
</evidence>
<dbReference type="GO" id="GO:0019344">
    <property type="term" value="P:cysteine biosynthetic process"/>
    <property type="evidence" value="ECO:0007669"/>
    <property type="project" value="InterPro"/>
</dbReference>
<protein>
    <recommendedName>
        <fullName evidence="10 14">Adenosine 5'-phosphosulfate reductase</fullName>
        <shortName evidence="14">APS reductase</shortName>
        <ecNumber evidence="9 14">1.8.4.10</ecNumber>
    </recommendedName>
    <alternativeName>
        <fullName evidence="12 14">5'-adenylylsulfate reductase</fullName>
    </alternativeName>
    <alternativeName>
        <fullName evidence="11 14">Thioredoxin-dependent 5'-adenylylsulfate reductase</fullName>
    </alternativeName>
</protein>
<dbReference type="InterPro" id="IPR002500">
    <property type="entry name" value="PAPS_reduct_dom"/>
</dbReference>
<feature type="domain" description="Phosphoadenosine phosphosulphate reductase" evidence="16">
    <location>
        <begin position="45"/>
        <end position="218"/>
    </location>
</feature>
<dbReference type="PANTHER" id="PTHR46482">
    <property type="entry name" value="5'-ADENYLYLSULFATE REDUCTASE 3, CHLOROPLASTIC"/>
    <property type="match status" value="1"/>
</dbReference>
<comment type="similarity">
    <text evidence="1 14">Belongs to the PAPS reductase family. CysH subfamily.</text>
</comment>
<dbReference type="GO" id="GO:0070814">
    <property type="term" value="P:hydrogen sulfide biosynthetic process"/>
    <property type="evidence" value="ECO:0007669"/>
    <property type="project" value="UniProtKB-UniRule"/>
</dbReference>
<feature type="coiled-coil region" evidence="15">
    <location>
        <begin position="19"/>
        <end position="46"/>
    </location>
</feature>
<evidence type="ECO:0000256" key="10">
    <source>
        <dbReference type="ARBA" id="ARBA00029514"/>
    </source>
</evidence>
<proteinExistence type="inferred from homology"/>
<dbReference type="OrthoDB" id="9794018at2"/>
<keyword evidence="15" id="KW-0175">Coiled coil</keyword>
<evidence type="ECO:0000256" key="11">
    <source>
        <dbReference type="ARBA" id="ARBA00030894"/>
    </source>
</evidence>
<dbReference type="NCBIfam" id="TIGR00434">
    <property type="entry name" value="cysH"/>
    <property type="match status" value="1"/>
</dbReference>
<evidence type="ECO:0000256" key="7">
    <source>
        <dbReference type="ARBA" id="ARBA00024298"/>
    </source>
</evidence>
<dbReference type="PATRIC" id="fig|505341.3.peg.422"/>
<dbReference type="InterPro" id="IPR011798">
    <property type="entry name" value="APS_reductase"/>
</dbReference>
<feature type="binding site" evidence="14">
    <location>
        <position position="130"/>
    </location>
    <ligand>
        <name>[4Fe-4S] cluster</name>
        <dbReference type="ChEBI" id="CHEBI:49883"/>
    </ligand>
</feature>
<feature type="binding site" evidence="14">
    <location>
        <position position="212"/>
    </location>
    <ligand>
        <name>[4Fe-4S] cluster</name>
        <dbReference type="ChEBI" id="CHEBI:49883"/>
    </ligand>
</feature>
<dbReference type="SUPFAM" id="SSF52402">
    <property type="entry name" value="Adenine nucleotide alpha hydrolases-like"/>
    <property type="match status" value="1"/>
</dbReference>
<evidence type="ECO:0000256" key="4">
    <source>
        <dbReference type="ARBA" id="ARBA00023002"/>
    </source>
</evidence>
<evidence type="ECO:0000256" key="14">
    <source>
        <dbReference type="HAMAP-Rule" id="MF_00063"/>
    </source>
</evidence>
<comment type="subcellular location">
    <subcellularLocation>
        <location evidence="14">Cytoplasm</location>
    </subcellularLocation>
</comment>
<comment type="caution">
    <text evidence="17">The sequence shown here is derived from an EMBL/GenBank/DDBJ whole genome shotgun (WGS) entry which is preliminary data.</text>
</comment>
<keyword evidence="3 14" id="KW-0479">Metal-binding</keyword>
<dbReference type="Gene3D" id="3.40.50.620">
    <property type="entry name" value="HUPs"/>
    <property type="match status" value="1"/>
</dbReference>
<comment type="cofactor">
    <cofactor evidence="14">
        <name>[4Fe-4S] cluster</name>
        <dbReference type="ChEBI" id="CHEBI:49883"/>
    </cofactor>
    <text evidence="14">Binds 1 [4Fe-4S] cluster per subunit.</text>
</comment>
<keyword evidence="18" id="KW-1185">Reference proteome</keyword>
<evidence type="ECO:0000256" key="3">
    <source>
        <dbReference type="ARBA" id="ARBA00022723"/>
    </source>
</evidence>